<evidence type="ECO:0000313" key="2">
    <source>
        <dbReference type="EMBL" id="KAH1896600.1"/>
    </source>
</evidence>
<comment type="caution">
    <text evidence="2">The sequence shown here is derived from an EMBL/GenBank/DDBJ whole genome shotgun (WGS) entry which is preliminary data.</text>
</comment>
<dbReference type="Proteomes" id="UP000813423">
    <property type="component" value="Unassembled WGS sequence"/>
</dbReference>
<sequence length="302" mass="34394">MKTAPQPASIHDVDEDDNILLHSKRSATRVMKGMSPSSSPPRSHSRVNSNSRTSQKCIFGKSICRGPIENMVKECGLNRDCPLTIFTRSQDQSRERNEVPDETEILNPDAIYDRGRYVRLTAFIAEKEETHPDPRIYVEQRVYQGNQEMIMIHELIFGGMIQVGIEYVFTACGDEDVHLGKRDLRLTIKSLQQDVFDGYMHRAKYYGYDRKDTVFVSQYSLLNGLTYTIRKLGGGEESPCKVFLEADDLRTLVDAKCKMRYAIGAIPGGGVELLKLRFPGYGEYTEDRMDRGDLDLRIVYKG</sequence>
<protein>
    <submittedName>
        <fullName evidence="2">Uncharacterized protein</fullName>
    </submittedName>
</protein>
<dbReference type="AlphaFoldDB" id="A0A9P8NAS6"/>
<reference evidence="2" key="1">
    <citation type="submission" date="2021-08" db="EMBL/GenBank/DDBJ databases">
        <title>Global Aspergillus fumigatus from environmental and clinical sources.</title>
        <authorList>
            <person name="Barber A."/>
            <person name="Sae-Ong T."/>
        </authorList>
    </citation>
    <scope>NUCLEOTIDE SEQUENCE</scope>
    <source>
        <strain evidence="2">NRZ-2016-071</strain>
    </source>
</reference>
<dbReference type="EMBL" id="JAIBSC010000120">
    <property type="protein sequence ID" value="KAH1896600.1"/>
    <property type="molecule type" value="Genomic_DNA"/>
</dbReference>
<proteinExistence type="predicted"/>
<name>A0A9P8NAS6_ASPFM</name>
<evidence type="ECO:0000313" key="3">
    <source>
        <dbReference type="Proteomes" id="UP000813423"/>
    </source>
</evidence>
<gene>
    <name evidence="2" type="ORF">KXV57_001322</name>
</gene>
<feature type="compositionally biased region" description="Low complexity" evidence="1">
    <location>
        <begin position="35"/>
        <end position="53"/>
    </location>
</feature>
<evidence type="ECO:0000256" key="1">
    <source>
        <dbReference type="SAM" id="MobiDB-lite"/>
    </source>
</evidence>
<feature type="region of interest" description="Disordered" evidence="1">
    <location>
        <begin position="27"/>
        <end position="53"/>
    </location>
</feature>
<organism evidence="2 3">
    <name type="scientific">Aspergillus fumigatus</name>
    <name type="common">Neosartorya fumigata</name>
    <dbReference type="NCBI Taxonomy" id="746128"/>
    <lineage>
        <taxon>Eukaryota</taxon>
        <taxon>Fungi</taxon>
        <taxon>Dikarya</taxon>
        <taxon>Ascomycota</taxon>
        <taxon>Pezizomycotina</taxon>
        <taxon>Eurotiomycetes</taxon>
        <taxon>Eurotiomycetidae</taxon>
        <taxon>Eurotiales</taxon>
        <taxon>Aspergillaceae</taxon>
        <taxon>Aspergillus</taxon>
        <taxon>Aspergillus subgen. Fumigati</taxon>
    </lineage>
</organism>
<accession>A0A9P8NAS6</accession>